<reference evidence="6 7" key="1">
    <citation type="journal article" date="2016" name="Nat. Commun.">
        <title>Thousands of microbial genomes shed light on interconnected biogeochemical processes in an aquifer system.</title>
        <authorList>
            <person name="Anantharaman K."/>
            <person name="Brown C.T."/>
            <person name="Hug L.A."/>
            <person name="Sharon I."/>
            <person name="Castelle C.J."/>
            <person name="Probst A.J."/>
            <person name="Thomas B.C."/>
            <person name="Singh A."/>
            <person name="Wilkins M.J."/>
            <person name="Karaoz U."/>
            <person name="Brodie E.L."/>
            <person name="Williams K.H."/>
            <person name="Hubbard S.S."/>
            <person name="Banfield J.F."/>
        </authorList>
    </citation>
    <scope>NUCLEOTIDE SEQUENCE [LARGE SCALE GENOMIC DNA]</scope>
</reference>
<evidence type="ECO:0000256" key="4">
    <source>
        <dbReference type="HAMAP-Rule" id="MF_00508"/>
    </source>
</evidence>
<dbReference type="PROSITE" id="PS00361">
    <property type="entry name" value="RIBOSOMAL_S10"/>
    <property type="match status" value="1"/>
</dbReference>
<dbReference type="InterPro" id="IPR001848">
    <property type="entry name" value="Ribosomal_uS10"/>
</dbReference>
<dbReference type="SMART" id="SM01403">
    <property type="entry name" value="Ribosomal_S10"/>
    <property type="match status" value="1"/>
</dbReference>
<evidence type="ECO:0000256" key="3">
    <source>
        <dbReference type="ARBA" id="ARBA00023274"/>
    </source>
</evidence>
<dbReference type="PANTHER" id="PTHR11700">
    <property type="entry name" value="30S RIBOSOMAL PROTEIN S10 FAMILY MEMBER"/>
    <property type="match status" value="1"/>
</dbReference>
<comment type="similarity">
    <text evidence="1 4">Belongs to the universal ribosomal protein uS10 family.</text>
</comment>
<dbReference type="Proteomes" id="UP000179324">
    <property type="component" value="Unassembled WGS sequence"/>
</dbReference>
<dbReference type="GO" id="GO:0000049">
    <property type="term" value="F:tRNA binding"/>
    <property type="evidence" value="ECO:0007669"/>
    <property type="project" value="UniProtKB-UniRule"/>
</dbReference>
<dbReference type="NCBIfam" id="TIGR01049">
    <property type="entry name" value="rpsJ_bact"/>
    <property type="match status" value="1"/>
</dbReference>
<dbReference type="HAMAP" id="MF_00508">
    <property type="entry name" value="Ribosomal_uS10"/>
    <property type="match status" value="1"/>
</dbReference>
<proteinExistence type="inferred from homology"/>
<dbReference type="Pfam" id="PF00338">
    <property type="entry name" value="Ribosomal_S10"/>
    <property type="match status" value="1"/>
</dbReference>
<dbReference type="GO" id="GO:0006412">
    <property type="term" value="P:translation"/>
    <property type="evidence" value="ECO:0007669"/>
    <property type="project" value="UniProtKB-UniRule"/>
</dbReference>
<dbReference type="PRINTS" id="PR00971">
    <property type="entry name" value="RIBOSOMALS10"/>
</dbReference>
<dbReference type="FunFam" id="3.30.70.600:FF:000003">
    <property type="entry name" value="30S ribosomal protein S10"/>
    <property type="match status" value="1"/>
</dbReference>
<accession>A0A1F6BPZ5</accession>
<dbReference type="EMBL" id="MFKI01000020">
    <property type="protein sequence ID" value="OGG38995.1"/>
    <property type="molecule type" value="Genomic_DNA"/>
</dbReference>
<comment type="caution">
    <text evidence="6">The sequence shown here is derived from an EMBL/GenBank/DDBJ whole genome shotgun (WGS) entry which is preliminary data.</text>
</comment>
<dbReference type="InterPro" id="IPR027486">
    <property type="entry name" value="Ribosomal_uS10_dom"/>
</dbReference>
<sequence>MPKKEGQVVAEKLRLRVRAYDAKLIDSSAKQIVEAVRRQGAEVVGPIPLPTGVRRYTVNRSTFVHKKSREQFEMKVHNRLIDILNPGQKIVESLTDLNLPGGVDVEIKMG</sequence>
<dbReference type="GO" id="GO:0005840">
    <property type="term" value="C:ribosome"/>
    <property type="evidence" value="ECO:0007669"/>
    <property type="project" value="UniProtKB-KW"/>
</dbReference>
<evidence type="ECO:0000256" key="1">
    <source>
        <dbReference type="ARBA" id="ARBA00007102"/>
    </source>
</evidence>
<dbReference type="Gene3D" id="3.30.70.600">
    <property type="entry name" value="Ribosomal protein S10 domain"/>
    <property type="match status" value="1"/>
</dbReference>
<dbReference type="InterPro" id="IPR018268">
    <property type="entry name" value="Ribosomal_uS10_CS"/>
</dbReference>
<dbReference type="GO" id="GO:1990904">
    <property type="term" value="C:ribonucleoprotein complex"/>
    <property type="evidence" value="ECO:0007669"/>
    <property type="project" value="UniProtKB-KW"/>
</dbReference>
<keyword evidence="2 4" id="KW-0689">Ribosomal protein</keyword>
<comment type="subunit">
    <text evidence="4">Part of the 30S ribosomal subunit.</text>
</comment>
<name>A0A1F6BPZ5_9BACT</name>
<dbReference type="GO" id="GO:0003735">
    <property type="term" value="F:structural constituent of ribosome"/>
    <property type="evidence" value="ECO:0007669"/>
    <property type="project" value="InterPro"/>
</dbReference>
<evidence type="ECO:0000313" key="6">
    <source>
        <dbReference type="EMBL" id="OGG38995.1"/>
    </source>
</evidence>
<evidence type="ECO:0000313" key="7">
    <source>
        <dbReference type="Proteomes" id="UP000179324"/>
    </source>
</evidence>
<keyword evidence="3 4" id="KW-0687">Ribonucleoprotein</keyword>
<dbReference type="SUPFAM" id="SSF54999">
    <property type="entry name" value="Ribosomal protein S10"/>
    <property type="match status" value="1"/>
</dbReference>
<evidence type="ECO:0000259" key="5">
    <source>
        <dbReference type="SMART" id="SM01403"/>
    </source>
</evidence>
<organism evidence="6 7">
    <name type="scientific">Candidatus Jorgensenbacteria bacterium GWC1_48_12</name>
    <dbReference type="NCBI Taxonomy" id="1798469"/>
    <lineage>
        <taxon>Bacteria</taxon>
        <taxon>Candidatus Joergenseniibacteriota</taxon>
    </lineage>
</organism>
<evidence type="ECO:0000256" key="2">
    <source>
        <dbReference type="ARBA" id="ARBA00022980"/>
    </source>
</evidence>
<comment type="function">
    <text evidence="4">Involved in the binding of tRNA to the ribosomes.</text>
</comment>
<dbReference type="InterPro" id="IPR036838">
    <property type="entry name" value="Ribosomal_uS10_dom_sf"/>
</dbReference>
<protein>
    <recommendedName>
        <fullName evidence="4">Small ribosomal subunit protein uS10</fullName>
    </recommendedName>
</protein>
<dbReference type="NCBIfam" id="NF001861">
    <property type="entry name" value="PRK00596.1"/>
    <property type="match status" value="1"/>
</dbReference>
<dbReference type="AlphaFoldDB" id="A0A1F6BPZ5"/>
<feature type="domain" description="Small ribosomal subunit protein uS10" evidence="5">
    <location>
        <begin position="14"/>
        <end position="108"/>
    </location>
</feature>
<gene>
    <name evidence="4" type="primary">rpsJ</name>
    <name evidence="6" type="ORF">A2127_01465</name>
</gene>